<proteinExistence type="inferred from homology"/>
<keyword evidence="3" id="KW-0520">NAD</keyword>
<accession>A0ABV3SXT8</accession>
<keyword evidence="5" id="KW-1185">Reference proteome</keyword>
<dbReference type="InterPro" id="IPR023985">
    <property type="entry name" value="SDR_subfam_1"/>
</dbReference>
<dbReference type="PRINTS" id="PR00081">
    <property type="entry name" value="GDHRDH"/>
</dbReference>
<dbReference type="PANTHER" id="PTHR24321">
    <property type="entry name" value="DEHYDROGENASES, SHORT CHAIN"/>
    <property type="match status" value="1"/>
</dbReference>
<name>A0ABV3SXT8_9ACTN</name>
<evidence type="ECO:0000256" key="2">
    <source>
        <dbReference type="ARBA" id="ARBA00023002"/>
    </source>
</evidence>
<dbReference type="InterPro" id="IPR002347">
    <property type="entry name" value="SDR_fam"/>
</dbReference>
<dbReference type="Proteomes" id="UP001556631">
    <property type="component" value="Unassembled WGS sequence"/>
</dbReference>
<dbReference type="InterPro" id="IPR020904">
    <property type="entry name" value="Sc_DH/Rdtase_CS"/>
</dbReference>
<evidence type="ECO:0000313" key="4">
    <source>
        <dbReference type="EMBL" id="MEX0426843.1"/>
    </source>
</evidence>
<protein>
    <submittedName>
        <fullName evidence="4">Mycofactocin-coupled SDR family oxidoreductase</fullName>
    </submittedName>
</protein>
<dbReference type="SUPFAM" id="SSF51735">
    <property type="entry name" value="NAD(P)-binding Rossmann-fold domains"/>
    <property type="match status" value="1"/>
</dbReference>
<organism evidence="4 5">
    <name type="scientific">Nocardioides eburneus</name>
    <dbReference type="NCBI Taxonomy" id="3231482"/>
    <lineage>
        <taxon>Bacteria</taxon>
        <taxon>Bacillati</taxon>
        <taxon>Actinomycetota</taxon>
        <taxon>Actinomycetes</taxon>
        <taxon>Propionibacteriales</taxon>
        <taxon>Nocardioidaceae</taxon>
        <taxon>Nocardioides</taxon>
    </lineage>
</organism>
<reference evidence="4 5" key="1">
    <citation type="submission" date="2024-07" db="EMBL/GenBank/DDBJ databases">
        <authorList>
            <person name="Lee S."/>
            <person name="Kang M."/>
        </authorList>
    </citation>
    <scope>NUCLEOTIDE SEQUENCE [LARGE SCALE GENOMIC DNA]</scope>
    <source>
        <strain evidence="4 5">DS6</strain>
    </source>
</reference>
<dbReference type="InterPro" id="IPR036291">
    <property type="entry name" value="NAD(P)-bd_dom_sf"/>
</dbReference>
<evidence type="ECO:0000256" key="1">
    <source>
        <dbReference type="ARBA" id="ARBA00006484"/>
    </source>
</evidence>
<dbReference type="PRINTS" id="PR00080">
    <property type="entry name" value="SDRFAMILY"/>
</dbReference>
<dbReference type="RefSeq" id="WP_367991652.1">
    <property type="nucleotide sequence ID" value="NZ_JBFPJR010000005.1"/>
</dbReference>
<evidence type="ECO:0000256" key="3">
    <source>
        <dbReference type="ARBA" id="ARBA00023027"/>
    </source>
</evidence>
<dbReference type="NCBIfam" id="NF009467">
    <property type="entry name" value="PRK12826.1-3"/>
    <property type="match status" value="1"/>
</dbReference>
<dbReference type="CDD" id="cd05233">
    <property type="entry name" value="SDR_c"/>
    <property type="match status" value="1"/>
</dbReference>
<gene>
    <name evidence="4" type="ORF">AB3X52_04350</name>
</gene>
<dbReference type="NCBIfam" id="TIGR03971">
    <property type="entry name" value="SDR_subfam_1"/>
    <property type="match status" value="1"/>
</dbReference>
<dbReference type="Pfam" id="PF13561">
    <property type="entry name" value="adh_short_C2"/>
    <property type="match status" value="1"/>
</dbReference>
<dbReference type="EMBL" id="JBFPJR010000005">
    <property type="protein sequence ID" value="MEX0426843.1"/>
    <property type="molecule type" value="Genomic_DNA"/>
</dbReference>
<comment type="similarity">
    <text evidence="1">Belongs to the short-chain dehydrogenases/reductases (SDR) family.</text>
</comment>
<dbReference type="PANTHER" id="PTHR24321:SF8">
    <property type="entry name" value="ESTRADIOL 17-BETA-DEHYDROGENASE 8-RELATED"/>
    <property type="match status" value="1"/>
</dbReference>
<dbReference type="PROSITE" id="PS00061">
    <property type="entry name" value="ADH_SHORT"/>
    <property type="match status" value="1"/>
</dbReference>
<comment type="caution">
    <text evidence="4">The sequence shown here is derived from an EMBL/GenBank/DDBJ whole genome shotgun (WGS) entry which is preliminary data.</text>
</comment>
<evidence type="ECO:0000313" key="5">
    <source>
        <dbReference type="Proteomes" id="UP001556631"/>
    </source>
</evidence>
<dbReference type="Gene3D" id="3.40.50.720">
    <property type="entry name" value="NAD(P)-binding Rossmann-like Domain"/>
    <property type="match status" value="1"/>
</dbReference>
<keyword evidence="2" id="KW-0560">Oxidoreductase</keyword>
<sequence length="271" mass="28563">MTGRLEGKVAFITGVARGQGRAHAVRLAREGADIVGIDLAGPLPGVPYDSPSPSDLEDTLHAVETVGRRALLEQGDVRDPEALRALAQRGVDELGGLDVVVANAGICIPQRWDEINAATFKDTIDINVTGAWNTVMATAPHLIARGGGSITITSSYAGRKVQPWMVHYTTSKHALVGMTRAFAAELGPHNIRVNSVHPGAVNTPMGSGDMQSAMEHAAETTPQLQAMGGVFLPRYAAEADEIAHVVAFLASDEAAFITAEQISIDGGMQHF</sequence>